<reference evidence="3 4" key="1">
    <citation type="submission" date="2016-07" db="EMBL/GenBank/DDBJ databases">
        <title>Multiple horizontal gene transfer events from other fungi enriched the ability of initially mycotrophic Trichoderma (Ascomycota) to feed on dead plant biomass.</title>
        <authorList>
            <consortium name="DOE Joint Genome Institute"/>
            <person name="Aerts A."/>
            <person name="Atanasova L."/>
            <person name="Chenthamara K."/>
            <person name="Zhang J."/>
            <person name="Grujic M."/>
            <person name="Henrissat B."/>
            <person name="Kuo A."/>
            <person name="Salamov A."/>
            <person name="Lipzen A."/>
            <person name="Labutti K."/>
            <person name="Barry K."/>
            <person name="Miao Y."/>
            <person name="Rahimi M.J."/>
            <person name="Shen Q."/>
            <person name="Grigoriev I.V."/>
            <person name="Kubicek C.P."/>
            <person name="Druzhinina I.S."/>
        </authorList>
    </citation>
    <scope>NUCLEOTIDE SEQUENCE [LARGE SCALE GENOMIC DNA]</scope>
    <source>
        <strain evidence="3 4">ATCC 18648</strain>
    </source>
</reference>
<sequence>MVYTLYIGNKRYSSWSMRPWVLLKALDIPFDEKLHLFSSDLPKQRREFLTFSPSGKVPLLVDSETGAVVFDSLAIAEYIAEEFPAAWPKDKLARAFARSAAAEMHSSFGAVRNECSMNVALRIELGAPSEALQRDIDRLAELFTEGITKFGGPWLAGEEFSAADAFYAPIASRFKTFGVQLPGAAGEYMDRLYEHPAVQAWVEGGIVEPILERLEEDSIRGRKVLKNLGETA</sequence>
<evidence type="ECO:0000313" key="3">
    <source>
        <dbReference type="EMBL" id="PTB74937.1"/>
    </source>
</evidence>
<dbReference type="CDD" id="cd03043">
    <property type="entry name" value="GST_N_1"/>
    <property type="match status" value="1"/>
</dbReference>
<dbReference type="AlphaFoldDB" id="A0A2T4C020"/>
<dbReference type="EMBL" id="KZ679135">
    <property type="protein sequence ID" value="PTB74937.1"/>
    <property type="molecule type" value="Genomic_DNA"/>
</dbReference>
<dbReference type="Pfam" id="PF13409">
    <property type="entry name" value="GST_N_2"/>
    <property type="match status" value="1"/>
</dbReference>
<feature type="domain" description="GST N-terminal" evidence="2">
    <location>
        <begin position="1"/>
        <end position="87"/>
    </location>
</feature>
<proteinExistence type="inferred from homology"/>
<dbReference type="STRING" id="983965.A0A2T4C020"/>
<dbReference type="Gene3D" id="1.20.1050.10">
    <property type="match status" value="1"/>
</dbReference>
<dbReference type="GO" id="GO:0006559">
    <property type="term" value="P:L-phenylalanine catabolic process"/>
    <property type="evidence" value="ECO:0007669"/>
    <property type="project" value="TreeGrafter"/>
</dbReference>
<evidence type="ECO:0000256" key="1">
    <source>
        <dbReference type="ARBA" id="ARBA00007409"/>
    </source>
</evidence>
<dbReference type="PANTHER" id="PTHR42673:SF4">
    <property type="entry name" value="MALEYLACETOACETATE ISOMERASE"/>
    <property type="match status" value="1"/>
</dbReference>
<dbReference type="InterPro" id="IPR036249">
    <property type="entry name" value="Thioredoxin-like_sf"/>
</dbReference>
<keyword evidence="4" id="KW-1185">Reference proteome</keyword>
<protein>
    <submittedName>
        <fullName evidence="3">Glutathione S-transferase</fullName>
    </submittedName>
</protein>
<dbReference type="GO" id="GO:0016034">
    <property type="term" value="F:maleylacetoacetate isomerase activity"/>
    <property type="evidence" value="ECO:0007669"/>
    <property type="project" value="TreeGrafter"/>
</dbReference>
<dbReference type="SFLD" id="SFLDS00019">
    <property type="entry name" value="Glutathione_Transferase_(cytos"/>
    <property type="match status" value="1"/>
</dbReference>
<evidence type="ECO:0000313" key="4">
    <source>
        <dbReference type="Proteomes" id="UP000240760"/>
    </source>
</evidence>
<dbReference type="SUPFAM" id="SSF47616">
    <property type="entry name" value="GST C-terminal domain-like"/>
    <property type="match status" value="1"/>
</dbReference>
<dbReference type="SFLD" id="SFLDG00358">
    <property type="entry name" value="Main_(cytGST)"/>
    <property type="match status" value="1"/>
</dbReference>
<dbReference type="GO" id="GO:0004364">
    <property type="term" value="F:glutathione transferase activity"/>
    <property type="evidence" value="ECO:0007669"/>
    <property type="project" value="TreeGrafter"/>
</dbReference>
<dbReference type="Gene3D" id="3.40.30.10">
    <property type="entry name" value="Glutaredoxin"/>
    <property type="match status" value="1"/>
</dbReference>
<gene>
    <name evidence="3" type="ORF">M440DRAFT_1403418</name>
</gene>
<keyword evidence="3" id="KW-0808">Transferase</keyword>
<comment type="similarity">
    <text evidence="1">Belongs to the GST superfamily.</text>
</comment>
<dbReference type="PANTHER" id="PTHR42673">
    <property type="entry name" value="MALEYLACETOACETATE ISOMERASE"/>
    <property type="match status" value="1"/>
</dbReference>
<organism evidence="3 4">
    <name type="scientific">Trichoderma longibrachiatum ATCC 18648</name>
    <dbReference type="NCBI Taxonomy" id="983965"/>
    <lineage>
        <taxon>Eukaryota</taxon>
        <taxon>Fungi</taxon>
        <taxon>Dikarya</taxon>
        <taxon>Ascomycota</taxon>
        <taxon>Pezizomycotina</taxon>
        <taxon>Sordariomycetes</taxon>
        <taxon>Hypocreomycetidae</taxon>
        <taxon>Hypocreales</taxon>
        <taxon>Hypocreaceae</taxon>
        <taxon>Trichoderma</taxon>
    </lineage>
</organism>
<dbReference type="Proteomes" id="UP000240760">
    <property type="component" value="Unassembled WGS sequence"/>
</dbReference>
<dbReference type="PROSITE" id="PS50404">
    <property type="entry name" value="GST_NTER"/>
    <property type="match status" value="1"/>
</dbReference>
<evidence type="ECO:0000259" key="2">
    <source>
        <dbReference type="PROSITE" id="PS50404"/>
    </source>
</evidence>
<accession>A0A2T4C020</accession>
<dbReference type="InterPro" id="IPR036282">
    <property type="entry name" value="Glutathione-S-Trfase_C_sf"/>
</dbReference>
<dbReference type="CDD" id="cd03194">
    <property type="entry name" value="GST_C_3"/>
    <property type="match status" value="1"/>
</dbReference>
<dbReference type="SUPFAM" id="SSF52833">
    <property type="entry name" value="Thioredoxin-like"/>
    <property type="match status" value="1"/>
</dbReference>
<dbReference type="Pfam" id="PF13410">
    <property type="entry name" value="GST_C_2"/>
    <property type="match status" value="1"/>
</dbReference>
<name>A0A2T4C020_TRILO</name>
<dbReference type="InterPro" id="IPR040079">
    <property type="entry name" value="Glutathione_S-Trfase"/>
</dbReference>
<dbReference type="GO" id="GO:0006749">
    <property type="term" value="P:glutathione metabolic process"/>
    <property type="evidence" value="ECO:0007669"/>
    <property type="project" value="TreeGrafter"/>
</dbReference>
<dbReference type="InterPro" id="IPR004045">
    <property type="entry name" value="Glutathione_S-Trfase_N"/>
</dbReference>
<dbReference type="OrthoDB" id="249703at2759"/>